<proteinExistence type="predicted"/>
<dbReference type="Proteomes" id="UP001362999">
    <property type="component" value="Unassembled WGS sequence"/>
</dbReference>
<gene>
    <name evidence="2" type="ORF">R3P38DRAFT_1850965</name>
</gene>
<feature type="region of interest" description="Disordered" evidence="1">
    <location>
        <begin position="166"/>
        <end position="296"/>
    </location>
</feature>
<dbReference type="EMBL" id="JAWWNJ010000009">
    <property type="protein sequence ID" value="KAK7048101.1"/>
    <property type="molecule type" value="Genomic_DNA"/>
</dbReference>
<organism evidence="2 3">
    <name type="scientific">Favolaschia claudopus</name>
    <dbReference type="NCBI Taxonomy" id="2862362"/>
    <lineage>
        <taxon>Eukaryota</taxon>
        <taxon>Fungi</taxon>
        <taxon>Dikarya</taxon>
        <taxon>Basidiomycota</taxon>
        <taxon>Agaricomycotina</taxon>
        <taxon>Agaricomycetes</taxon>
        <taxon>Agaricomycetidae</taxon>
        <taxon>Agaricales</taxon>
        <taxon>Marasmiineae</taxon>
        <taxon>Mycenaceae</taxon>
        <taxon>Favolaschia</taxon>
    </lineage>
</organism>
<evidence type="ECO:0000313" key="3">
    <source>
        <dbReference type="Proteomes" id="UP001362999"/>
    </source>
</evidence>
<accession>A0AAW0D9L2</accession>
<keyword evidence="3" id="KW-1185">Reference proteome</keyword>
<comment type="caution">
    <text evidence="2">The sequence shown here is derived from an EMBL/GenBank/DDBJ whole genome shotgun (WGS) entry which is preliminary data.</text>
</comment>
<reference evidence="2 3" key="1">
    <citation type="journal article" date="2024" name="J Genomics">
        <title>Draft genome sequencing and assembly of Favolaschia claudopus CIRM-BRFM 2984 isolated from oak limbs.</title>
        <authorList>
            <person name="Navarro D."/>
            <person name="Drula E."/>
            <person name="Chaduli D."/>
            <person name="Cazenave R."/>
            <person name="Ahrendt S."/>
            <person name="Wang J."/>
            <person name="Lipzen A."/>
            <person name="Daum C."/>
            <person name="Barry K."/>
            <person name="Grigoriev I.V."/>
            <person name="Favel A."/>
            <person name="Rosso M.N."/>
            <person name="Martin F."/>
        </authorList>
    </citation>
    <scope>NUCLEOTIDE SEQUENCE [LARGE SCALE GENOMIC DNA]</scope>
    <source>
        <strain evidence="2 3">CIRM-BRFM 2984</strain>
    </source>
</reference>
<name>A0AAW0D9L2_9AGAR</name>
<feature type="compositionally biased region" description="Basic and acidic residues" evidence="1">
    <location>
        <begin position="278"/>
        <end position="293"/>
    </location>
</feature>
<evidence type="ECO:0000313" key="2">
    <source>
        <dbReference type="EMBL" id="KAK7048101.1"/>
    </source>
</evidence>
<sequence>MDQVPSSADYHHNRPNYSSTTASSSDVDSFFFHPPKSSSPIKIPGRDSNNNYNNNNGFQSVADERTTSPELIFEMEPFSPLDFSSTSHVPGLTSRRRDYSDGPSTSPRNNERYLLYAFPVLHRSNNAVDTNDAGSTTPKMPVATAVPLSALALSLPLPPISHNWASAKSASHRRHHSTSPTTATDPTQAIRAVPVHKITGFEPEGCSKDEGGGGGTPPAARSRPLLSPPSPSSTIRNFSSNASSSRPLSPLSLGITDSQPPPISTAQRQRPARRPGWHRSDSSFYDRESRGDAATEGTSEFTQYLFRQIESKKPMQHVPAALSIQSQAATVFHQYSHSHSRESHAMSGLGLGGMVPVR</sequence>
<dbReference type="AlphaFoldDB" id="A0AAW0D9L2"/>
<feature type="region of interest" description="Disordered" evidence="1">
    <location>
        <begin position="84"/>
        <end position="111"/>
    </location>
</feature>
<evidence type="ECO:0000256" key="1">
    <source>
        <dbReference type="SAM" id="MobiDB-lite"/>
    </source>
</evidence>
<feature type="region of interest" description="Disordered" evidence="1">
    <location>
        <begin position="1"/>
        <end position="61"/>
    </location>
</feature>
<feature type="compositionally biased region" description="Low complexity" evidence="1">
    <location>
        <begin position="18"/>
        <end position="56"/>
    </location>
</feature>
<protein>
    <submittedName>
        <fullName evidence="2">Uncharacterized protein</fullName>
    </submittedName>
</protein>
<feature type="compositionally biased region" description="Low complexity" evidence="1">
    <location>
        <begin position="232"/>
        <end position="252"/>
    </location>
</feature>